<dbReference type="InterPro" id="IPR036047">
    <property type="entry name" value="F-box-like_dom_sf"/>
</dbReference>
<keyword evidence="1" id="KW-0472">Membrane</keyword>
<dbReference type="InParanoid" id="A0A2H3D615"/>
<dbReference type="OMA" id="ESGWINW"/>
<evidence type="ECO:0000313" key="4">
    <source>
        <dbReference type="Proteomes" id="UP000217790"/>
    </source>
</evidence>
<dbReference type="OrthoDB" id="10539948at2759"/>
<keyword evidence="1" id="KW-1133">Transmembrane helix</keyword>
<name>A0A2H3D615_ARMGA</name>
<keyword evidence="4" id="KW-1185">Reference proteome</keyword>
<feature type="domain" description="F-box" evidence="2">
    <location>
        <begin position="181"/>
        <end position="226"/>
    </location>
</feature>
<dbReference type="Pfam" id="PF12937">
    <property type="entry name" value="F-box-like"/>
    <property type="match status" value="1"/>
</dbReference>
<dbReference type="AlphaFoldDB" id="A0A2H3D615"/>
<proteinExistence type="predicted"/>
<sequence length="653" mass="73338">MTGWITDKDIHLKVVQEVFMHLAGVLTLILTLPTIMLLKLPFLSNFKGNSWNTCIFAKDATNPYTMVPLLQLDDNGPPQGLRPESLLTNISTLILSSPEGESLRRDHLFDVSRAVAYFPSLHRLVFKDPAYIFDMGLAGKETLLDNLKAVCSKLHVVKLDDKEHHIQRGQDGTKLLHTHTLAGILDLPNEILLAILDELHPNDLVSLALLSHHLNLLSFPLFFEHAKRGGEAFGMYGGSGREFSFLRFFQLSLFHRPPIPSMTLHFSGNFLAELAEVSRYVKVCGMLPLHVDVGKVCFNTTNSPVDEGEVSEAVEEFCTKLSKLDCHTLTCSRYTQWSDWLLPISDDFYPPALTTLCCIRFPGESGWINWLIRSMNHSPITTIIIEQVTDTVLDVLTLPQLCQMMCVDHDLILVPLAKFLNWHPTVKQLTLLGQLVPMDNHKLFCATMTPMASLTRIAAGLGMLSAFFGCRDCFPVLEEVVFHGPPTGWTHTPEPSIYLLKDVFMQLGAVLALISTIPTVTSLKLPFLSHFTGEAWNMCVFVKDHPVDNSDLASMASPHTHPPHPESLLHYVTSLTLYAVEGLPQIRDHLFNIAQAIGHFPAVRMLHVKDCYYLEDMGWVGHEDVLLSDLQDTCPRLEVVKFNIEEHHLQDHV</sequence>
<reference evidence="4" key="1">
    <citation type="journal article" date="2017" name="Nat. Ecol. Evol.">
        <title>Genome expansion and lineage-specific genetic innovations in the forest pathogenic fungi Armillaria.</title>
        <authorList>
            <person name="Sipos G."/>
            <person name="Prasanna A.N."/>
            <person name="Walter M.C."/>
            <person name="O'Connor E."/>
            <person name="Balint B."/>
            <person name="Krizsan K."/>
            <person name="Kiss B."/>
            <person name="Hess J."/>
            <person name="Varga T."/>
            <person name="Slot J."/>
            <person name="Riley R."/>
            <person name="Boka B."/>
            <person name="Rigling D."/>
            <person name="Barry K."/>
            <person name="Lee J."/>
            <person name="Mihaltcheva S."/>
            <person name="LaButti K."/>
            <person name="Lipzen A."/>
            <person name="Waldron R."/>
            <person name="Moloney N.M."/>
            <person name="Sperisen C."/>
            <person name="Kredics L."/>
            <person name="Vagvoelgyi C."/>
            <person name="Patrignani A."/>
            <person name="Fitzpatrick D."/>
            <person name="Nagy I."/>
            <person name="Doyle S."/>
            <person name="Anderson J.B."/>
            <person name="Grigoriev I.V."/>
            <person name="Gueldener U."/>
            <person name="Muensterkoetter M."/>
            <person name="Nagy L.G."/>
        </authorList>
    </citation>
    <scope>NUCLEOTIDE SEQUENCE [LARGE SCALE GENOMIC DNA]</scope>
    <source>
        <strain evidence="4">Ar21-2</strain>
    </source>
</reference>
<dbReference type="InterPro" id="IPR001810">
    <property type="entry name" value="F-box_dom"/>
</dbReference>
<dbReference type="PROSITE" id="PS50181">
    <property type="entry name" value="FBOX"/>
    <property type="match status" value="1"/>
</dbReference>
<gene>
    <name evidence="3" type="ORF">ARMGADRAFT_1089839</name>
</gene>
<keyword evidence="1" id="KW-0812">Transmembrane</keyword>
<evidence type="ECO:0000259" key="2">
    <source>
        <dbReference type="PROSITE" id="PS50181"/>
    </source>
</evidence>
<dbReference type="EMBL" id="KZ293711">
    <property type="protein sequence ID" value="PBK82936.1"/>
    <property type="molecule type" value="Genomic_DNA"/>
</dbReference>
<organism evidence="3 4">
    <name type="scientific">Armillaria gallica</name>
    <name type="common">Bulbous honey fungus</name>
    <name type="synonym">Armillaria bulbosa</name>
    <dbReference type="NCBI Taxonomy" id="47427"/>
    <lineage>
        <taxon>Eukaryota</taxon>
        <taxon>Fungi</taxon>
        <taxon>Dikarya</taxon>
        <taxon>Basidiomycota</taxon>
        <taxon>Agaricomycotina</taxon>
        <taxon>Agaricomycetes</taxon>
        <taxon>Agaricomycetidae</taxon>
        <taxon>Agaricales</taxon>
        <taxon>Marasmiineae</taxon>
        <taxon>Physalacriaceae</taxon>
        <taxon>Armillaria</taxon>
    </lineage>
</organism>
<dbReference type="SUPFAM" id="SSF81383">
    <property type="entry name" value="F-box domain"/>
    <property type="match status" value="1"/>
</dbReference>
<feature type="transmembrane region" description="Helical" evidence="1">
    <location>
        <begin position="18"/>
        <end position="38"/>
    </location>
</feature>
<protein>
    <recommendedName>
        <fullName evidence="2">F-box domain-containing protein</fullName>
    </recommendedName>
</protein>
<evidence type="ECO:0000313" key="3">
    <source>
        <dbReference type="EMBL" id="PBK82936.1"/>
    </source>
</evidence>
<accession>A0A2H3D615</accession>
<dbReference type="Proteomes" id="UP000217790">
    <property type="component" value="Unassembled WGS sequence"/>
</dbReference>
<evidence type="ECO:0000256" key="1">
    <source>
        <dbReference type="SAM" id="Phobius"/>
    </source>
</evidence>